<dbReference type="OrthoDB" id="7352766at2"/>
<proteinExistence type="predicted"/>
<evidence type="ECO:0000313" key="1">
    <source>
        <dbReference type="EMBL" id="GEO80148.1"/>
    </source>
</evidence>
<dbReference type="AlphaFoldDB" id="A0A512H416"/>
<organism evidence="1 2">
    <name type="scientific">Pararhodospirillum oryzae</name>
    <dbReference type="NCBI Taxonomy" id="478448"/>
    <lineage>
        <taxon>Bacteria</taxon>
        <taxon>Pseudomonadati</taxon>
        <taxon>Pseudomonadota</taxon>
        <taxon>Alphaproteobacteria</taxon>
        <taxon>Rhodospirillales</taxon>
        <taxon>Rhodospirillaceae</taxon>
        <taxon>Pararhodospirillum</taxon>
    </lineage>
</organism>
<reference evidence="1 2" key="1">
    <citation type="submission" date="2019-07" db="EMBL/GenBank/DDBJ databases">
        <title>Whole genome shotgun sequence of Rhodospirillum oryzae NBRC 107573.</title>
        <authorList>
            <person name="Hosoyama A."/>
            <person name="Uohara A."/>
            <person name="Ohji S."/>
            <person name="Ichikawa N."/>
        </authorList>
    </citation>
    <scope>NUCLEOTIDE SEQUENCE [LARGE SCALE GENOMIC DNA]</scope>
    <source>
        <strain evidence="1 2">NBRC 107573</strain>
    </source>
</reference>
<comment type="caution">
    <text evidence="1">The sequence shown here is derived from an EMBL/GenBank/DDBJ whole genome shotgun (WGS) entry which is preliminary data.</text>
</comment>
<dbReference type="EMBL" id="BJZO01000004">
    <property type="protein sequence ID" value="GEO80148.1"/>
    <property type="molecule type" value="Genomic_DNA"/>
</dbReference>
<dbReference type="RefSeq" id="WP_147162215.1">
    <property type="nucleotide sequence ID" value="NZ_BJZO01000004.1"/>
</dbReference>
<gene>
    <name evidence="1" type="ORF">ROR02_02790</name>
</gene>
<sequence>MTSTRPPLVDSTFDVANWFLDRALNDGEYLQPQKLHRLMFLAQAYCAVAHNGRRLMPAVFIADAMGPLEPNVYRAFENERPWISEVKMSEAAKQVLDSIWRRFGVHSAEHLSRVVRRHPPFAEAWASEPRSVITEEAMVAFYGQIRPDRPPVLRPDPTAEGVDHTVEAPALETVLRPRVMRSHKGRPVNVMPWVPKGRKDDGGT</sequence>
<evidence type="ECO:0000313" key="2">
    <source>
        <dbReference type="Proteomes" id="UP000321567"/>
    </source>
</evidence>
<protein>
    <submittedName>
        <fullName evidence="1">Uncharacterized protein</fullName>
    </submittedName>
</protein>
<keyword evidence="2" id="KW-1185">Reference proteome</keyword>
<name>A0A512H416_9PROT</name>
<dbReference type="Proteomes" id="UP000321567">
    <property type="component" value="Unassembled WGS sequence"/>
</dbReference>
<accession>A0A512H416</accession>